<protein>
    <recommendedName>
        <fullName evidence="1">Peptidase C39-like domain-containing protein</fullName>
    </recommendedName>
</protein>
<comment type="caution">
    <text evidence="2">The sequence shown here is derived from an EMBL/GenBank/DDBJ whole genome shotgun (WGS) entry which is preliminary data.</text>
</comment>
<evidence type="ECO:0000313" key="3">
    <source>
        <dbReference type="Proteomes" id="UP000179113"/>
    </source>
</evidence>
<dbReference type="Pfam" id="PF13529">
    <property type="entry name" value="Peptidase_C39_2"/>
    <property type="match status" value="1"/>
</dbReference>
<evidence type="ECO:0000313" key="2">
    <source>
        <dbReference type="EMBL" id="OGC68724.1"/>
    </source>
</evidence>
<dbReference type="InterPro" id="IPR039564">
    <property type="entry name" value="Peptidase_C39-like"/>
</dbReference>
<sequence>MYSRMILSFLIATTMTIPNTEAPQNTAGATPEIRHFINTDKTVLLDVPYVNQVDNLPEDKKTEIRASACGPTAVTMALNYLGDERDLYSVIEKLPTSVYVRGQMFYNLYDAAKYFDKETVKIKRDAKTIFETLKDGHPIIMNIQNYNGFIGHAIVVVGIKNFDGIKADALIAHDPFTKGYREFKYINERTLQQPEGHYNYIGILDPFYIVDPDDSNNDRI</sequence>
<gene>
    <name evidence="2" type="ORF">A2415_02105</name>
</gene>
<name>A0A1F4WGZ1_UNCKA</name>
<accession>A0A1F4WGZ1</accession>
<feature type="domain" description="Peptidase C39-like" evidence="1">
    <location>
        <begin position="45"/>
        <end position="175"/>
    </location>
</feature>
<dbReference type="AlphaFoldDB" id="A0A1F4WGZ1"/>
<proteinExistence type="predicted"/>
<evidence type="ECO:0000259" key="1">
    <source>
        <dbReference type="Pfam" id="PF13529"/>
    </source>
</evidence>
<dbReference type="Proteomes" id="UP000179113">
    <property type="component" value="Unassembled WGS sequence"/>
</dbReference>
<organism evidence="2 3">
    <name type="scientific">candidate division WWE3 bacterium RIFOXYC1_FULL_39_7</name>
    <dbReference type="NCBI Taxonomy" id="1802643"/>
    <lineage>
        <taxon>Bacteria</taxon>
        <taxon>Katanobacteria</taxon>
    </lineage>
</organism>
<dbReference type="EMBL" id="MEWA01000033">
    <property type="protein sequence ID" value="OGC68724.1"/>
    <property type="molecule type" value="Genomic_DNA"/>
</dbReference>
<reference evidence="2 3" key="1">
    <citation type="journal article" date="2016" name="Nat. Commun.">
        <title>Thousands of microbial genomes shed light on interconnected biogeochemical processes in an aquifer system.</title>
        <authorList>
            <person name="Anantharaman K."/>
            <person name="Brown C.T."/>
            <person name="Hug L.A."/>
            <person name="Sharon I."/>
            <person name="Castelle C.J."/>
            <person name="Probst A.J."/>
            <person name="Thomas B.C."/>
            <person name="Singh A."/>
            <person name="Wilkins M.J."/>
            <person name="Karaoz U."/>
            <person name="Brodie E.L."/>
            <person name="Williams K.H."/>
            <person name="Hubbard S.S."/>
            <person name="Banfield J.F."/>
        </authorList>
    </citation>
    <scope>NUCLEOTIDE SEQUENCE [LARGE SCALE GENOMIC DNA]</scope>
</reference>
<dbReference type="Gene3D" id="3.90.70.10">
    <property type="entry name" value="Cysteine proteinases"/>
    <property type="match status" value="1"/>
</dbReference>